<proteinExistence type="inferred from homology"/>
<sequence>MDHLRLIVTFARAAEAGSFSKAARTLGVTPQAVSAQIRQLEQQVGVRLFYRTTRSINLTEEGRAFHERCRVGMETIQGGLDVLRDRTEQMVGTVRLALPYAISYELVAPLMGRFLDRYPQIRVDMLTLNQLPDVVEHGVDVGIIGGELPSSSLVARKAGAFNHVLCASPAYLDEWGVPDHVDALRGHRCVLLRHPRTGRLWPWTFQSGGDIVTLNPEGALSVQDAESQHRAVLHGAGIGQIASYYAAPHIRAGRLRPVSIGYVSRQVDVHLYLPQRDHIPLRCRALADYLLAGLKRNPDLVPATF</sequence>
<dbReference type="SUPFAM" id="SSF46785">
    <property type="entry name" value="Winged helix' DNA-binding domain"/>
    <property type="match status" value="1"/>
</dbReference>
<organism evidence="6 7">
    <name type="scientific">Pigmentiphaga kullae</name>
    <dbReference type="NCBI Taxonomy" id="151784"/>
    <lineage>
        <taxon>Bacteria</taxon>
        <taxon>Pseudomonadati</taxon>
        <taxon>Pseudomonadota</taxon>
        <taxon>Betaproteobacteria</taxon>
        <taxon>Burkholderiales</taxon>
        <taxon>Alcaligenaceae</taxon>
        <taxon>Pigmentiphaga</taxon>
    </lineage>
</organism>
<keyword evidence="2" id="KW-0805">Transcription regulation</keyword>
<dbReference type="PROSITE" id="PS50931">
    <property type="entry name" value="HTH_LYSR"/>
    <property type="match status" value="1"/>
</dbReference>
<accession>A0A4Q7NI44</accession>
<evidence type="ECO:0000256" key="2">
    <source>
        <dbReference type="ARBA" id="ARBA00023015"/>
    </source>
</evidence>
<gene>
    <name evidence="6" type="ORF">EV675_0469</name>
</gene>
<dbReference type="PRINTS" id="PR00039">
    <property type="entry name" value="HTHLYSR"/>
</dbReference>
<keyword evidence="3 6" id="KW-0238">DNA-binding</keyword>
<dbReference type="InterPro" id="IPR000847">
    <property type="entry name" value="LysR_HTH_N"/>
</dbReference>
<evidence type="ECO:0000313" key="7">
    <source>
        <dbReference type="Proteomes" id="UP000292445"/>
    </source>
</evidence>
<dbReference type="InterPro" id="IPR036388">
    <property type="entry name" value="WH-like_DNA-bd_sf"/>
</dbReference>
<dbReference type="CDD" id="cd08422">
    <property type="entry name" value="PBP2_CrgA_like"/>
    <property type="match status" value="1"/>
</dbReference>
<evidence type="ECO:0000256" key="4">
    <source>
        <dbReference type="ARBA" id="ARBA00023163"/>
    </source>
</evidence>
<dbReference type="InterPro" id="IPR058163">
    <property type="entry name" value="LysR-type_TF_proteobact-type"/>
</dbReference>
<dbReference type="InterPro" id="IPR036390">
    <property type="entry name" value="WH_DNA-bd_sf"/>
</dbReference>
<evidence type="ECO:0000256" key="1">
    <source>
        <dbReference type="ARBA" id="ARBA00009437"/>
    </source>
</evidence>
<feature type="domain" description="HTH lysR-type" evidence="5">
    <location>
        <begin position="1"/>
        <end position="59"/>
    </location>
</feature>
<dbReference type="Proteomes" id="UP000292445">
    <property type="component" value="Unassembled WGS sequence"/>
</dbReference>
<dbReference type="GO" id="GO:0003677">
    <property type="term" value="F:DNA binding"/>
    <property type="evidence" value="ECO:0007669"/>
    <property type="project" value="UniProtKB-KW"/>
</dbReference>
<evidence type="ECO:0000313" key="6">
    <source>
        <dbReference type="EMBL" id="RZS84452.1"/>
    </source>
</evidence>
<reference evidence="6 7" key="1">
    <citation type="submission" date="2019-02" db="EMBL/GenBank/DDBJ databases">
        <title>Genomic Encyclopedia of Type Strains, Phase IV (KMG-IV): sequencing the most valuable type-strain genomes for metagenomic binning, comparative biology and taxonomic classification.</title>
        <authorList>
            <person name="Goeker M."/>
        </authorList>
    </citation>
    <scope>NUCLEOTIDE SEQUENCE [LARGE SCALE GENOMIC DNA]</scope>
    <source>
        <strain evidence="6 7">K24</strain>
    </source>
</reference>
<dbReference type="GO" id="GO:0003700">
    <property type="term" value="F:DNA-binding transcription factor activity"/>
    <property type="evidence" value="ECO:0007669"/>
    <property type="project" value="InterPro"/>
</dbReference>
<dbReference type="SUPFAM" id="SSF53850">
    <property type="entry name" value="Periplasmic binding protein-like II"/>
    <property type="match status" value="1"/>
</dbReference>
<dbReference type="Pfam" id="PF03466">
    <property type="entry name" value="LysR_substrate"/>
    <property type="match status" value="1"/>
</dbReference>
<comment type="caution">
    <text evidence="6">The sequence shown here is derived from an EMBL/GenBank/DDBJ whole genome shotgun (WGS) entry which is preliminary data.</text>
</comment>
<dbReference type="PANTHER" id="PTHR30537">
    <property type="entry name" value="HTH-TYPE TRANSCRIPTIONAL REGULATOR"/>
    <property type="match status" value="1"/>
</dbReference>
<dbReference type="PANTHER" id="PTHR30537:SF5">
    <property type="entry name" value="HTH-TYPE TRANSCRIPTIONAL ACTIVATOR TTDR-RELATED"/>
    <property type="match status" value="1"/>
</dbReference>
<evidence type="ECO:0000259" key="5">
    <source>
        <dbReference type="PROSITE" id="PS50931"/>
    </source>
</evidence>
<dbReference type="InterPro" id="IPR005119">
    <property type="entry name" value="LysR_subst-bd"/>
</dbReference>
<dbReference type="RefSeq" id="WP_165404394.1">
    <property type="nucleotide sequence ID" value="NZ_SGXC01000001.1"/>
</dbReference>
<dbReference type="Gene3D" id="3.40.190.290">
    <property type="match status" value="1"/>
</dbReference>
<dbReference type="Gene3D" id="1.10.10.10">
    <property type="entry name" value="Winged helix-like DNA-binding domain superfamily/Winged helix DNA-binding domain"/>
    <property type="match status" value="1"/>
</dbReference>
<dbReference type="Pfam" id="PF00126">
    <property type="entry name" value="HTH_1"/>
    <property type="match status" value="1"/>
</dbReference>
<keyword evidence="7" id="KW-1185">Reference proteome</keyword>
<protein>
    <submittedName>
        <fullName evidence="6">DNA-binding transcriptional LysR family regulator</fullName>
    </submittedName>
</protein>
<dbReference type="FunFam" id="1.10.10.10:FF:000001">
    <property type="entry name" value="LysR family transcriptional regulator"/>
    <property type="match status" value="1"/>
</dbReference>
<name>A0A4Q7NI44_9BURK</name>
<dbReference type="EMBL" id="SGXC01000001">
    <property type="protein sequence ID" value="RZS84452.1"/>
    <property type="molecule type" value="Genomic_DNA"/>
</dbReference>
<comment type="similarity">
    <text evidence="1">Belongs to the LysR transcriptional regulatory family.</text>
</comment>
<keyword evidence="4" id="KW-0804">Transcription</keyword>
<dbReference type="AlphaFoldDB" id="A0A4Q7NI44"/>
<evidence type="ECO:0000256" key="3">
    <source>
        <dbReference type="ARBA" id="ARBA00023125"/>
    </source>
</evidence>